<dbReference type="SUPFAM" id="SSF54593">
    <property type="entry name" value="Glyoxalase/Bleomycin resistance protein/Dihydroxybiphenyl dioxygenase"/>
    <property type="match status" value="1"/>
</dbReference>
<evidence type="ECO:0000313" key="1">
    <source>
        <dbReference type="EMBL" id="PLS08405.1"/>
    </source>
</evidence>
<proteinExistence type="predicted"/>
<organism evidence="1 2">
    <name type="scientific">Neobacillus cucumis</name>
    <dbReference type="NCBI Taxonomy" id="1740721"/>
    <lineage>
        <taxon>Bacteria</taxon>
        <taxon>Bacillati</taxon>
        <taxon>Bacillota</taxon>
        <taxon>Bacilli</taxon>
        <taxon>Bacillales</taxon>
        <taxon>Bacillaceae</taxon>
        <taxon>Neobacillus</taxon>
    </lineage>
</organism>
<sequence length="68" mass="7788">MKPVFKQLLQIGIIVRDVDASVKHYEELGMGPWDISYMSYDKEPFEDLTFDGKPLPVKGDILKTAFLL</sequence>
<protein>
    <recommendedName>
        <fullName evidence="3">Glyoxalase/fosfomycin resistance/dioxygenase domain-containing protein</fullName>
    </recommendedName>
</protein>
<keyword evidence="2" id="KW-1185">Reference proteome</keyword>
<comment type="caution">
    <text evidence="1">The sequence shown here is derived from an EMBL/GenBank/DDBJ whole genome shotgun (WGS) entry which is preliminary data.</text>
</comment>
<dbReference type="EMBL" id="PGVE01000017">
    <property type="protein sequence ID" value="PLS08405.1"/>
    <property type="molecule type" value="Genomic_DNA"/>
</dbReference>
<evidence type="ECO:0000313" key="2">
    <source>
        <dbReference type="Proteomes" id="UP000234950"/>
    </source>
</evidence>
<dbReference type="AlphaFoldDB" id="A0A2N5HS93"/>
<dbReference type="InterPro" id="IPR029068">
    <property type="entry name" value="Glyas_Bleomycin-R_OHBP_Dase"/>
</dbReference>
<dbReference type="OrthoDB" id="9788468at2"/>
<evidence type="ECO:0008006" key="3">
    <source>
        <dbReference type="Google" id="ProtNLM"/>
    </source>
</evidence>
<dbReference type="RefSeq" id="WP_101646424.1">
    <property type="nucleotide sequence ID" value="NZ_PGVE01000017.1"/>
</dbReference>
<dbReference type="Gene3D" id="3.10.180.10">
    <property type="entry name" value="2,3-Dihydroxybiphenyl 1,2-Dioxygenase, domain 1"/>
    <property type="match status" value="1"/>
</dbReference>
<gene>
    <name evidence="1" type="ORF">CVD27_03070</name>
</gene>
<name>A0A2N5HS93_9BACI</name>
<dbReference type="Proteomes" id="UP000234950">
    <property type="component" value="Unassembled WGS sequence"/>
</dbReference>
<accession>A0A2N5HS93</accession>
<reference evidence="1 2" key="1">
    <citation type="submission" date="2017-11" db="EMBL/GenBank/DDBJ databases">
        <title>Comparitive Functional Genomics of Dry Heat Resistant strains isolated from the Viking Spacecraft.</title>
        <authorList>
            <person name="Seuylemezian A."/>
            <person name="Cooper K."/>
            <person name="Vaishampayan P."/>
        </authorList>
    </citation>
    <scope>NUCLEOTIDE SEQUENCE [LARGE SCALE GENOMIC DNA]</scope>
    <source>
        <strain evidence="1 2">V32-6</strain>
    </source>
</reference>